<keyword evidence="3" id="KW-0464">Manganese</keyword>
<organism evidence="7">
    <name type="scientific">Cyberlindnera fabianii</name>
    <name type="common">Yeast</name>
    <name type="synonym">Hansenula fabianii</name>
    <dbReference type="NCBI Taxonomy" id="36022"/>
    <lineage>
        <taxon>Eukaryota</taxon>
        <taxon>Fungi</taxon>
        <taxon>Dikarya</taxon>
        <taxon>Ascomycota</taxon>
        <taxon>Saccharomycotina</taxon>
        <taxon>Saccharomycetes</taxon>
        <taxon>Phaffomycetales</taxon>
        <taxon>Phaffomycetaceae</taxon>
        <taxon>Cyberlindnera</taxon>
    </lineage>
</organism>
<evidence type="ECO:0000313" key="7">
    <source>
        <dbReference type="EMBL" id="CDR38037.1"/>
    </source>
</evidence>
<evidence type="ECO:0000259" key="6">
    <source>
        <dbReference type="Pfam" id="PF00294"/>
    </source>
</evidence>
<dbReference type="GO" id="GO:0005737">
    <property type="term" value="C:cytoplasm"/>
    <property type="evidence" value="ECO:0007669"/>
    <property type="project" value="TreeGrafter"/>
</dbReference>
<sequence length="706" mass="75788">MLRRPALCANSMRRASRNISSLLVSEEVRHAVANNKPVVSLESTIITHGLPYPQNLEMAKRVESEIRELGAIPATTAFINGTPKVGLSLSDLELLATSEAVKVSRRDIPYVMANKLHGGTTISGTMILSHKSAIRVFATGGLGGVHRHGETTMDVSADLDELGRTPVAVVCAGPKSILDIERTMEYLETKGVFVGTMGPPGTNIPGFYTRDSGVGCVHNFSTTQEAAMIINEADNMQLETGQLLCIPPPEEVALDPSFINGVIEAANEEALVKGIKGKELTPFLLSKIAQATKGVSVKSNVKFVLNNSRKAAEISKHLTKIRSTQMKADKSYPAASAPVTPTTPKMNDTGKYNTVVIGSIALDTYAKLSDVVMGDSSPATVTSSIGGVGYNVALASASNGNESLKFVSIIGQDVQGQKIEESISIPHDLAKQPGEKTGQYISFHDSSGALVIAGADMGIVESLSFEFVERALTAASPRVVLVDCNISREMLSFIYKLQKKLDFRLAIEPTSLPKAKKVAFDQLSSKNPIFLVTPTVAELESMYRHMDECGKFDVEDWFPSLDRLGIDSSLRARVEALVRRVPFYKSLLSRGIMQMATSLLPFIENIVVKDGANGVYVFSRGVGVEGGDAVNSEAQFSLVTPDGILLEHYDVPEKLEKDPENVTGAGDTLAGVLLKGLGEDPDALLDQKSRAALIMAAQRAAIEKIR</sequence>
<dbReference type="Pfam" id="PF00294">
    <property type="entry name" value="PfkB"/>
    <property type="match status" value="1"/>
</dbReference>
<dbReference type="VEuPathDB" id="FungiDB:BON22_5438"/>
<evidence type="ECO:0000256" key="3">
    <source>
        <dbReference type="ARBA" id="ARBA00023211"/>
    </source>
</evidence>
<keyword evidence="4" id="KW-0456">Lyase</keyword>
<dbReference type="Gene3D" id="3.40.1790.10">
    <property type="entry name" value="Indigoidine synthase domain"/>
    <property type="match status" value="1"/>
</dbReference>
<dbReference type="SUPFAM" id="SSF110581">
    <property type="entry name" value="Indigoidine synthase A-like"/>
    <property type="match status" value="1"/>
</dbReference>
<dbReference type="SUPFAM" id="SSF53613">
    <property type="entry name" value="Ribokinase-like"/>
    <property type="match status" value="1"/>
</dbReference>
<dbReference type="InterPro" id="IPR029056">
    <property type="entry name" value="Ribokinase-like"/>
</dbReference>
<dbReference type="GO" id="GO:0004730">
    <property type="term" value="F:pseudouridylate synthase activity"/>
    <property type="evidence" value="ECO:0007669"/>
    <property type="project" value="InterPro"/>
</dbReference>
<evidence type="ECO:0000256" key="2">
    <source>
        <dbReference type="ARBA" id="ARBA00022801"/>
    </source>
</evidence>
<dbReference type="Pfam" id="PF04227">
    <property type="entry name" value="Indigoidine_A"/>
    <property type="match status" value="1"/>
</dbReference>
<dbReference type="OrthoDB" id="198885at2759"/>
<evidence type="ECO:0000256" key="1">
    <source>
        <dbReference type="ARBA" id="ARBA00022723"/>
    </source>
</evidence>
<protein>
    <submittedName>
        <fullName evidence="7">CYFA0S01e20450g1_1</fullName>
    </submittedName>
</protein>
<name>A0A061AKH9_CYBFA</name>
<dbReference type="PANTHER" id="PTHR42909">
    <property type="entry name" value="ZGC:136858"/>
    <property type="match status" value="1"/>
</dbReference>
<proteinExistence type="inferred from homology"/>
<evidence type="ECO:0000256" key="5">
    <source>
        <dbReference type="ARBA" id="ARBA00023295"/>
    </source>
</evidence>
<dbReference type="EMBL" id="LK052886">
    <property type="protein sequence ID" value="CDR38037.1"/>
    <property type="molecule type" value="Genomic_DNA"/>
</dbReference>
<reference evidence="7" key="1">
    <citation type="journal article" date="2014" name="Genome Announc.">
        <title>Genome sequence of the yeast Cyberlindnera fabianii (Hansenula fabianii).</title>
        <authorList>
            <person name="Freel K.C."/>
            <person name="Sarilar V."/>
            <person name="Neuveglise C."/>
            <person name="Devillers H."/>
            <person name="Friedrich A."/>
            <person name="Schacherer J."/>
        </authorList>
    </citation>
    <scope>NUCLEOTIDE SEQUENCE</scope>
    <source>
        <strain evidence="7">YJS4271</strain>
    </source>
</reference>
<accession>A0A061AKH9</accession>
<dbReference type="Gene3D" id="3.40.1190.20">
    <property type="match status" value="1"/>
</dbReference>
<evidence type="ECO:0000256" key="4">
    <source>
        <dbReference type="ARBA" id="ARBA00023239"/>
    </source>
</evidence>
<keyword evidence="5" id="KW-0326">Glycosidase</keyword>
<dbReference type="HAMAP" id="MF_01876">
    <property type="entry name" value="PsiMP_glycosidase"/>
    <property type="match status" value="1"/>
</dbReference>
<dbReference type="AlphaFoldDB" id="A0A061AKH9"/>
<keyword evidence="2" id="KW-0378">Hydrolase</keyword>
<dbReference type="InterPro" id="IPR011611">
    <property type="entry name" value="PfkB_dom"/>
</dbReference>
<dbReference type="GO" id="GO:0046872">
    <property type="term" value="F:metal ion binding"/>
    <property type="evidence" value="ECO:0007669"/>
    <property type="project" value="UniProtKB-KW"/>
</dbReference>
<dbReference type="InterPro" id="IPR022830">
    <property type="entry name" value="Indigdn_synthA-like"/>
</dbReference>
<gene>
    <name evidence="7" type="ORF">CYFA0S_01e20450g</name>
</gene>
<dbReference type="PhylomeDB" id="A0A061AKH9"/>
<dbReference type="GO" id="GO:0016798">
    <property type="term" value="F:hydrolase activity, acting on glycosyl bonds"/>
    <property type="evidence" value="ECO:0007669"/>
    <property type="project" value="UniProtKB-KW"/>
</dbReference>
<feature type="domain" description="Carbohydrate kinase PfkB" evidence="6">
    <location>
        <begin position="355"/>
        <end position="545"/>
    </location>
</feature>
<dbReference type="PANTHER" id="PTHR42909:SF1">
    <property type="entry name" value="CARBOHYDRATE KINASE PFKB DOMAIN-CONTAINING PROTEIN"/>
    <property type="match status" value="1"/>
</dbReference>
<keyword evidence="1" id="KW-0479">Metal-binding</keyword>
<dbReference type="InterPro" id="IPR007342">
    <property type="entry name" value="PsuG"/>
</dbReference>